<dbReference type="FunFam" id="3.40.50.1970:FF:000003">
    <property type="entry name" value="Alcohol dehydrogenase, iron-containing"/>
    <property type="match status" value="1"/>
</dbReference>
<dbReference type="AlphaFoldDB" id="A0A537M3R0"/>
<organism evidence="6 7">
    <name type="scientific">Candidatus Segetimicrobium genomatis</name>
    <dbReference type="NCBI Taxonomy" id="2569760"/>
    <lineage>
        <taxon>Bacteria</taxon>
        <taxon>Bacillati</taxon>
        <taxon>Candidatus Sysuimicrobiota</taxon>
        <taxon>Candidatus Sysuimicrobiia</taxon>
        <taxon>Candidatus Sysuimicrobiales</taxon>
        <taxon>Candidatus Segetimicrobiaceae</taxon>
        <taxon>Candidatus Segetimicrobium</taxon>
    </lineage>
</organism>
<dbReference type="PROSITE" id="PS00913">
    <property type="entry name" value="ADH_IRON_1"/>
    <property type="match status" value="1"/>
</dbReference>
<dbReference type="Gene3D" id="3.40.50.1970">
    <property type="match status" value="1"/>
</dbReference>
<dbReference type="GO" id="GO:0046872">
    <property type="term" value="F:metal ion binding"/>
    <property type="evidence" value="ECO:0007669"/>
    <property type="project" value="InterPro"/>
</dbReference>
<dbReference type="PANTHER" id="PTHR11496:SF102">
    <property type="entry name" value="ALCOHOL DEHYDROGENASE 4"/>
    <property type="match status" value="1"/>
</dbReference>
<evidence type="ECO:0000256" key="2">
    <source>
        <dbReference type="ARBA" id="ARBA00023002"/>
    </source>
</evidence>
<dbReference type="Gene3D" id="1.20.1090.10">
    <property type="entry name" value="Dehydroquinate synthase-like - alpha domain"/>
    <property type="match status" value="1"/>
</dbReference>
<evidence type="ECO:0000259" key="4">
    <source>
        <dbReference type="Pfam" id="PF00465"/>
    </source>
</evidence>
<dbReference type="InterPro" id="IPR018211">
    <property type="entry name" value="ADH_Fe_CS"/>
</dbReference>
<evidence type="ECO:0000313" key="6">
    <source>
        <dbReference type="EMBL" id="TMJ14913.1"/>
    </source>
</evidence>
<evidence type="ECO:0000256" key="3">
    <source>
        <dbReference type="ARBA" id="ARBA00023027"/>
    </source>
</evidence>
<dbReference type="EMBL" id="VBAM01000082">
    <property type="protein sequence ID" value="TMJ14913.1"/>
    <property type="molecule type" value="Genomic_DNA"/>
</dbReference>
<dbReference type="Pfam" id="PF00465">
    <property type="entry name" value="Fe-ADH"/>
    <property type="match status" value="1"/>
</dbReference>
<gene>
    <name evidence="6" type="ORF">E6H02_02650</name>
</gene>
<evidence type="ECO:0000313" key="7">
    <source>
        <dbReference type="Proteomes" id="UP000320393"/>
    </source>
</evidence>
<dbReference type="PANTHER" id="PTHR11496">
    <property type="entry name" value="ALCOHOL DEHYDROGENASE"/>
    <property type="match status" value="1"/>
</dbReference>
<dbReference type="GO" id="GO:0004022">
    <property type="term" value="F:alcohol dehydrogenase (NAD+) activity"/>
    <property type="evidence" value="ECO:0007669"/>
    <property type="project" value="TreeGrafter"/>
</dbReference>
<evidence type="ECO:0000259" key="5">
    <source>
        <dbReference type="Pfam" id="PF25137"/>
    </source>
</evidence>
<dbReference type="InterPro" id="IPR039697">
    <property type="entry name" value="Alcohol_dehydrogenase_Fe"/>
</dbReference>
<dbReference type="InterPro" id="IPR056798">
    <property type="entry name" value="ADH_Fe_C"/>
</dbReference>
<feature type="domain" description="Fe-containing alcohol dehydrogenase-like C-terminal" evidence="5">
    <location>
        <begin position="201"/>
        <end position="389"/>
    </location>
</feature>
<keyword evidence="3" id="KW-0520">NAD</keyword>
<dbReference type="InterPro" id="IPR001670">
    <property type="entry name" value="ADH_Fe/GldA"/>
</dbReference>
<protein>
    <submittedName>
        <fullName evidence="6">Iron-containing alcohol dehydrogenase</fullName>
    </submittedName>
</protein>
<comment type="similarity">
    <text evidence="1">Belongs to the iron-containing alcohol dehydrogenase family.</text>
</comment>
<evidence type="ECO:0000256" key="1">
    <source>
        <dbReference type="ARBA" id="ARBA00007358"/>
    </source>
</evidence>
<comment type="caution">
    <text evidence="6">The sequence shown here is derived from an EMBL/GenBank/DDBJ whole genome shotgun (WGS) entry which is preliminary data.</text>
</comment>
<reference evidence="6 7" key="1">
    <citation type="journal article" date="2019" name="Nat. Microbiol.">
        <title>Mediterranean grassland soil C-N compound turnover is dependent on rainfall and depth, and is mediated by genomically divergent microorganisms.</title>
        <authorList>
            <person name="Diamond S."/>
            <person name="Andeer P.F."/>
            <person name="Li Z."/>
            <person name="Crits-Christoph A."/>
            <person name="Burstein D."/>
            <person name="Anantharaman K."/>
            <person name="Lane K.R."/>
            <person name="Thomas B.C."/>
            <person name="Pan C."/>
            <person name="Northen T.R."/>
            <person name="Banfield J.F."/>
        </authorList>
    </citation>
    <scope>NUCLEOTIDE SEQUENCE [LARGE SCALE GENOMIC DNA]</scope>
    <source>
        <strain evidence="6">NP_5</strain>
    </source>
</reference>
<feature type="domain" description="Alcohol dehydrogenase iron-type/glycerol dehydrogenase GldA" evidence="4">
    <location>
        <begin position="17"/>
        <end position="190"/>
    </location>
</feature>
<dbReference type="SUPFAM" id="SSF56796">
    <property type="entry name" value="Dehydroquinate synthase-like"/>
    <property type="match status" value="1"/>
</dbReference>
<dbReference type="Proteomes" id="UP000320393">
    <property type="component" value="Unassembled WGS sequence"/>
</dbReference>
<name>A0A537M3R0_9BACT</name>
<accession>A0A537M3R0</accession>
<sequence length="399" mass="42006">MSSAYSLVDLPRAFRSPGRVWFGAHASERLGEWLQELGLRPGRALLVTDAVVDRLRLAAGIDAGLAAAGFDVHRFGEIPGEPSIEVADHAAALARRIAPALVVGVGGGSVLDVAKLAGALARNPGGVRDYTHVATPRQRFAEAAVPTILVPTTAGTGAEASQNAVVTVGDRKAFANGHPQLLPTGVILDPLLTYSLPPPVTAHTGLDALSHCMEGTLSTNATALTDLVAAQGIALIFGALRRAYASAGSESPDPLSRAHMVLGAYMGGLTLNAGMVLGHSIAYTLANRLHLPHGLSCAIALPYTLAYNRGAAQDRLAGMARAAGVDGQDIVACVERLCRDVGIPDSVRALGLERDRLPHLVDECLDQYPRPNNPRPLDRESLRSLYAAMWEGRPAHEWR</sequence>
<keyword evidence="2" id="KW-0560">Oxidoreductase</keyword>
<proteinExistence type="inferred from homology"/>
<dbReference type="Pfam" id="PF25137">
    <property type="entry name" value="ADH_Fe_C"/>
    <property type="match status" value="1"/>
</dbReference>
<dbReference type="CDD" id="cd08551">
    <property type="entry name" value="Fe-ADH"/>
    <property type="match status" value="1"/>
</dbReference>